<dbReference type="RefSeq" id="WP_349144486.1">
    <property type="nucleotide sequence ID" value="NZ_JBBMFC010000014.1"/>
</dbReference>
<feature type="transmembrane region" description="Helical" evidence="1">
    <location>
        <begin position="6"/>
        <end position="26"/>
    </location>
</feature>
<proteinExistence type="predicted"/>
<dbReference type="Proteomes" id="UP001470288">
    <property type="component" value="Unassembled WGS sequence"/>
</dbReference>
<protein>
    <submittedName>
        <fullName evidence="3">Nucleoside recognition domain-containing protein</fullName>
    </submittedName>
</protein>
<feature type="transmembrane region" description="Helical" evidence="1">
    <location>
        <begin position="46"/>
        <end position="68"/>
    </location>
</feature>
<keyword evidence="1" id="KW-1133">Transmembrane helix</keyword>
<name>A0ABV1I210_9FIRM</name>
<keyword evidence="4" id="KW-1185">Reference proteome</keyword>
<keyword evidence="1" id="KW-0812">Transmembrane</keyword>
<comment type="caution">
    <text evidence="3">The sequence shown here is derived from an EMBL/GenBank/DDBJ whole genome shotgun (WGS) entry which is preliminary data.</text>
</comment>
<feature type="transmembrane region" description="Helical" evidence="1">
    <location>
        <begin position="119"/>
        <end position="141"/>
    </location>
</feature>
<gene>
    <name evidence="3" type="ORF">WMO62_09120</name>
</gene>
<evidence type="ECO:0000259" key="2">
    <source>
        <dbReference type="Pfam" id="PF07670"/>
    </source>
</evidence>
<feature type="transmembrane region" description="Helical" evidence="1">
    <location>
        <begin position="153"/>
        <end position="171"/>
    </location>
</feature>
<dbReference type="Pfam" id="PF07670">
    <property type="entry name" value="Gate"/>
    <property type="match status" value="1"/>
</dbReference>
<dbReference type="EMBL" id="JBBMFC010000014">
    <property type="protein sequence ID" value="MEQ2578996.1"/>
    <property type="molecule type" value="Genomic_DNA"/>
</dbReference>
<dbReference type="InterPro" id="IPR011642">
    <property type="entry name" value="Gate_dom"/>
</dbReference>
<evidence type="ECO:0000313" key="3">
    <source>
        <dbReference type="EMBL" id="MEQ2578996.1"/>
    </source>
</evidence>
<keyword evidence="1" id="KW-0472">Membrane</keyword>
<reference evidence="3 4" key="1">
    <citation type="submission" date="2024-03" db="EMBL/GenBank/DDBJ databases">
        <title>Human intestinal bacterial collection.</title>
        <authorList>
            <person name="Pauvert C."/>
            <person name="Hitch T.C.A."/>
            <person name="Clavel T."/>
        </authorList>
    </citation>
    <scope>NUCLEOTIDE SEQUENCE [LARGE SCALE GENOMIC DNA]</scope>
    <source>
        <strain evidence="3 4">CLA-AA-H78B</strain>
    </source>
</reference>
<accession>A0ABV1I210</accession>
<evidence type="ECO:0000313" key="4">
    <source>
        <dbReference type="Proteomes" id="UP001470288"/>
    </source>
</evidence>
<evidence type="ECO:0000256" key="1">
    <source>
        <dbReference type="SAM" id="Phobius"/>
    </source>
</evidence>
<sequence>MNLFYYISDFIIPILIVYILVTGLAAKIPVYDEFVKGAAEGIHTVLKILPTLVGLMVAVGMLRASGFLELISRLLTVPAQWIHFPVELVPLAIVRLFSSSAATSLALDIYKEYGTDSQIGLIASIMMSSTETVFYTMSVYFLTAKVSKTRWTLAGALLSTLAGIFTSVMLARMG</sequence>
<feature type="domain" description="Nucleoside transporter/FeoB GTPase Gate" evidence="2">
    <location>
        <begin position="45"/>
        <end position="143"/>
    </location>
</feature>
<feature type="transmembrane region" description="Helical" evidence="1">
    <location>
        <begin position="88"/>
        <end position="107"/>
    </location>
</feature>
<dbReference type="InterPro" id="IPR052549">
    <property type="entry name" value="SpmB"/>
</dbReference>
<dbReference type="PANTHER" id="PTHR35793:SF2">
    <property type="entry name" value="INNER MEMBRANE PROTEIN YJIG"/>
    <property type="match status" value="1"/>
</dbReference>
<dbReference type="PANTHER" id="PTHR35793">
    <property type="entry name" value="INNER MEMBRANE PROTEIN YJIG"/>
    <property type="match status" value="1"/>
</dbReference>
<organism evidence="3 4">
    <name type="scientific">Hominiventricola aquisgranensis</name>
    <dbReference type="NCBI Taxonomy" id="3133164"/>
    <lineage>
        <taxon>Bacteria</taxon>
        <taxon>Bacillati</taxon>
        <taxon>Bacillota</taxon>
        <taxon>Clostridia</taxon>
        <taxon>Lachnospirales</taxon>
        <taxon>Lachnospiraceae</taxon>
        <taxon>Hominiventricola</taxon>
    </lineage>
</organism>